<evidence type="ECO:0000256" key="4">
    <source>
        <dbReference type="ARBA" id="ARBA00022840"/>
    </source>
</evidence>
<comment type="similarity">
    <text evidence="1">Belongs to the ABC transporter superfamily.</text>
</comment>
<dbReference type="Gene3D" id="3.40.50.300">
    <property type="entry name" value="P-loop containing nucleotide triphosphate hydrolases"/>
    <property type="match status" value="1"/>
</dbReference>
<dbReference type="InterPro" id="IPR003593">
    <property type="entry name" value="AAA+_ATPase"/>
</dbReference>
<dbReference type="Proteomes" id="UP000437709">
    <property type="component" value="Unassembled WGS sequence"/>
</dbReference>
<dbReference type="SUPFAM" id="SSF52540">
    <property type="entry name" value="P-loop containing nucleoside triphosphate hydrolases"/>
    <property type="match status" value="1"/>
</dbReference>
<evidence type="ECO:0000313" key="6">
    <source>
        <dbReference type="EMBL" id="MPV37596.1"/>
    </source>
</evidence>
<dbReference type="InterPro" id="IPR015860">
    <property type="entry name" value="ABC_transpr_TagH-like"/>
</dbReference>
<dbReference type="GO" id="GO:0016887">
    <property type="term" value="F:ATP hydrolysis activity"/>
    <property type="evidence" value="ECO:0007669"/>
    <property type="project" value="InterPro"/>
</dbReference>
<dbReference type="PANTHER" id="PTHR46743:SF2">
    <property type="entry name" value="TEICHOIC ACIDS EXPORT ATP-BINDING PROTEIN TAGH"/>
    <property type="match status" value="1"/>
</dbReference>
<dbReference type="Gene3D" id="2.70.50.60">
    <property type="entry name" value="abc- transporter (atp binding component) like domain"/>
    <property type="match status" value="1"/>
</dbReference>
<sequence>MSNVAVEVADVSKKFRVYHERNQTLKSAIMRRRRSVYEDFWALKDVSFEIPEASTFALVGDNGSGKSTLLKCMAQILYPNSGTITAHGKLAALLEVGSGFHPELSGRENVYLNGSILGMSRPEIDRKFDEIVDFSGVEEFIDQPVKNYSSGMYVRLGFSVAINVDPEILLVDEVLAVGDSAFQEKCAEKFAQFRREGRTVVLVSHSMPQLRAMADQAAWLQHGVLQEVGPANGVLERYLDSTRDSTRVDESGRSHWGTGEMVVGDVEVLGPGGDGTIRTGDDVTIRVHYRAEEPVTDPVIGVGIESTDGTYLWASNTFDDGPRLGTVRGSGYVDCHAPAVAFAPGGYVVITSLTDSTTQHVYDQVRDSARFSVDSGDQRWWGGYIHTESGWQAPAGHGQDA</sequence>
<dbReference type="InterPro" id="IPR027417">
    <property type="entry name" value="P-loop_NTPase"/>
</dbReference>
<dbReference type="GO" id="GO:0005524">
    <property type="term" value="F:ATP binding"/>
    <property type="evidence" value="ECO:0007669"/>
    <property type="project" value="UniProtKB-KW"/>
</dbReference>
<dbReference type="CDD" id="cd10147">
    <property type="entry name" value="Wzt_C-like"/>
    <property type="match status" value="1"/>
</dbReference>
<dbReference type="InterPro" id="IPR003439">
    <property type="entry name" value="ABC_transporter-like_ATP-bd"/>
</dbReference>
<keyword evidence="2" id="KW-0813">Transport</keyword>
<evidence type="ECO:0000259" key="5">
    <source>
        <dbReference type="PROSITE" id="PS50893"/>
    </source>
</evidence>
<dbReference type="CDD" id="cd03220">
    <property type="entry name" value="ABC_KpsT_Wzt"/>
    <property type="match status" value="1"/>
</dbReference>
<evidence type="ECO:0000313" key="7">
    <source>
        <dbReference type="Proteomes" id="UP000437709"/>
    </source>
</evidence>
<dbReference type="Pfam" id="PF14524">
    <property type="entry name" value="Wzt_C"/>
    <property type="match status" value="1"/>
</dbReference>
<dbReference type="GO" id="GO:0140359">
    <property type="term" value="F:ABC-type transporter activity"/>
    <property type="evidence" value="ECO:0007669"/>
    <property type="project" value="InterPro"/>
</dbReference>
<protein>
    <submittedName>
        <fullName evidence="6">ATP-binding cassette domain-containing protein</fullName>
    </submittedName>
</protein>
<evidence type="ECO:0000256" key="1">
    <source>
        <dbReference type="ARBA" id="ARBA00005417"/>
    </source>
</evidence>
<reference evidence="6 7" key="1">
    <citation type="submission" date="2019-10" db="EMBL/GenBank/DDBJ databases">
        <title>Georgenia wutianyii sp. nov. and Georgenia yuyongxinii sp. nov. isolated from plateau pika (Ochotona curzoniae) in the Qinghai-Tibet plateau of China.</title>
        <authorList>
            <person name="Tian Z."/>
        </authorList>
    </citation>
    <scope>NUCLEOTIDE SEQUENCE [LARGE SCALE GENOMIC DNA]</scope>
    <source>
        <strain evidence="6 7">JCM 19765</strain>
    </source>
</reference>
<dbReference type="GO" id="GO:0016020">
    <property type="term" value="C:membrane"/>
    <property type="evidence" value="ECO:0007669"/>
    <property type="project" value="InterPro"/>
</dbReference>
<accession>A0A6N7EN77</accession>
<proteinExistence type="inferred from homology"/>
<dbReference type="InterPro" id="IPR050683">
    <property type="entry name" value="Bact_Polysacc_Export_ATP-bd"/>
</dbReference>
<dbReference type="InterPro" id="IPR029439">
    <property type="entry name" value="Wzt_C"/>
</dbReference>
<evidence type="ECO:0000256" key="2">
    <source>
        <dbReference type="ARBA" id="ARBA00022448"/>
    </source>
</evidence>
<comment type="caution">
    <text evidence="6">The sequence shown here is derived from an EMBL/GenBank/DDBJ whole genome shotgun (WGS) entry which is preliminary data.</text>
</comment>
<evidence type="ECO:0000256" key="3">
    <source>
        <dbReference type="ARBA" id="ARBA00022741"/>
    </source>
</evidence>
<keyword evidence="7" id="KW-1185">Reference proteome</keyword>
<dbReference type="SMART" id="SM00382">
    <property type="entry name" value="AAA"/>
    <property type="match status" value="1"/>
</dbReference>
<gene>
    <name evidence="6" type="ORF">GB881_11200</name>
</gene>
<dbReference type="RefSeq" id="WP_152196427.1">
    <property type="nucleotide sequence ID" value="NZ_VUKD01000005.1"/>
</dbReference>
<feature type="domain" description="ABC transporter" evidence="5">
    <location>
        <begin position="6"/>
        <end position="247"/>
    </location>
</feature>
<dbReference type="EMBL" id="WHPC01000042">
    <property type="protein sequence ID" value="MPV37596.1"/>
    <property type="molecule type" value="Genomic_DNA"/>
</dbReference>
<dbReference type="PANTHER" id="PTHR46743">
    <property type="entry name" value="TEICHOIC ACIDS EXPORT ATP-BINDING PROTEIN TAGH"/>
    <property type="match status" value="1"/>
</dbReference>
<dbReference type="PROSITE" id="PS50893">
    <property type="entry name" value="ABC_TRANSPORTER_2"/>
    <property type="match status" value="1"/>
</dbReference>
<keyword evidence="3" id="KW-0547">Nucleotide-binding</keyword>
<dbReference type="Pfam" id="PF00005">
    <property type="entry name" value="ABC_tran"/>
    <property type="match status" value="1"/>
</dbReference>
<name>A0A6N7EN77_9MICO</name>
<organism evidence="6 7">
    <name type="scientific">Georgenia subflava</name>
    <dbReference type="NCBI Taxonomy" id="1622177"/>
    <lineage>
        <taxon>Bacteria</taxon>
        <taxon>Bacillati</taxon>
        <taxon>Actinomycetota</taxon>
        <taxon>Actinomycetes</taxon>
        <taxon>Micrococcales</taxon>
        <taxon>Bogoriellaceae</taxon>
        <taxon>Georgenia</taxon>
    </lineage>
</organism>
<keyword evidence="4 6" id="KW-0067">ATP-binding</keyword>
<dbReference type="AlphaFoldDB" id="A0A6N7EN77"/>